<feature type="coiled-coil region" evidence="1">
    <location>
        <begin position="110"/>
        <end position="144"/>
    </location>
</feature>
<gene>
    <name evidence="3" type="ORF">NP493_160g02011</name>
</gene>
<feature type="region of interest" description="Disordered" evidence="2">
    <location>
        <begin position="74"/>
        <end position="94"/>
    </location>
</feature>
<dbReference type="AlphaFoldDB" id="A0AAD9P3R7"/>
<organism evidence="3 4">
    <name type="scientific">Ridgeia piscesae</name>
    <name type="common">Tubeworm</name>
    <dbReference type="NCBI Taxonomy" id="27915"/>
    <lineage>
        <taxon>Eukaryota</taxon>
        <taxon>Metazoa</taxon>
        <taxon>Spiralia</taxon>
        <taxon>Lophotrochozoa</taxon>
        <taxon>Annelida</taxon>
        <taxon>Polychaeta</taxon>
        <taxon>Sedentaria</taxon>
        <taxon>Canalipalpata</taxon>
        <taxon>Sabellida</taxon>
        <taxon>Siboglinidae</taxon>
        <taxon>Ridgeia</taxon>
    </lineage>
</organism>
<evidence type="ECO:0000313" key="4">
    <source>
        <dbReference type="Proteomes" id="UP001209878"/>
    </source>
</evidence>
<name>A0AAD9P3R7_RIDPI</name>
<comment type="caution">
    <text evidence="3">The sequence shown here is derived from an EMBL/GenBank/DDBJ whole genome shotgun (WGS) entry which is preliminary data.</text>
</comment>
<protein>
    <submittedName>
        <fullName evidence="3">Uncharacterized protein</fullName>
    </submittedName>
</protein>
<keyword evidence="1" id="KW-0175">Coiled coil</keyword>
<proteinExistence type="predicted"/>
<evidence type="ECO:0000256" key="2">
    <source>
        <dbReference type="SAM" id="MobiDB-lite"/>
    </source>
</evidence>
<sequence length="172" mass="19874">MLKALGLASTEQREKYKELKSASNRCQGDINALKTVTEELRTAYETHKSDCALGRYEALKKMVKETGCRYETVMEKRRKDPNGGSNRRSGERQEIKAFAVRASIIARMSRSEMAVELERMNQRLDQLRRQSGAYRDALEKLNSDYQCSKKQLPPLRYYVLKDMVKVATRTEP</sequence>
<evidence type="ECO:0000313" key="3">
    <source>
        <dbReference type="EMBL" id="KAK2187603.1"/>
    </source>
</evidence>
<dbReference type="EMBL" id="JAODUO010000160">
    <property type="protein sequence ID" value="KAK2187603.1"/>
    <property type="molecule type" value="Genomic_DNA"/>
</dbReference>
<accession>A0AAD9P3R7</accession>
<reference evidence="3" key="1">
    <citation type="journal article" date="2023" name="Mol. Biol. Evol.">
        <title>Third-Generation Sequencing Reveals the Adaptive Role of the Epigenome in Three Deep-Sea Polychaetes.</title>
        <authorList>
            <person name="Perez M."/>
            <person name="Aroh O."/>
            <person name="Sun Y."/>
            <person name="Lan Y."/>
            <person name="Juniper S.K."/>
            <person name="Young C.R."/>
            <person name="Angers B."/>
            <person name="Qian P.Y."/>
        </authorList>
    </citation>
    <scope>NUCLEOTIDE SEQUENCE</scope>
    <source>
        <strain evidence="3">R07B-5</strain>
    </source>
</reference>
<evidence type="ECO:0000256" key="1">
    <source>
        <dbReference type="SAM" id="Coils"/>
    </source>
</evidence>
<keyword evidence="4" id="KW-1185">Reference proteome</keyword>
<dbReference type="Proteomes" id="UP001209878">
    <property type="component" value="Unassembled WGS sequence"/>
</dbReference>